<protein>
    <submittedName>
        <fullName evidence="1">Uncharacterized protein</fullName>
    </submittedName>
</protein>
<organism evidence="1">
    <name type="scientific">viral metagenome</name>
    <dbReference type="NCBI Taxonomy" id="1070528"/>
    <lineage>
        <taxon>unclassified sequences</taxon>
        <taxon>metagenomes</taxon>
        <taxon>organismal metagenomes</taxon>
    </lineage>
</organism>
<name>A0A6M3X4U6_9ZZZZ</name>
<evidence type="ECO:0000313" key="1">
    <source>
        <dbReference type="EMBL" id="QJH92764.1"/>
    </source>
</evidence>
<dbReference type="EMBL" id="MT143918">
    <property type="protein sequence ID" value="QJH92764.1"/>
    <property type="molecule type" value="Genomic_DNA"/>
</dbReference>
<proteinExistence type="predicted"/>
<gene>
    <name evidence="1" type="ORF">MM171A02421_0006</name>
</gene>
<sequence length="53" mass="6129">MQLVYFFEDPTIGYCKDCDCLAVWDSEQGLHCPKCKSQDISLFIHDPDSPYPE</sequence>
<accession>A0A6M3X4U6</accession>
<reference evidence="1" key="1">
    <citation type="submission" date="2020-03" db="EMBL/GenBank/DDBJ databases">
        <title>The deep terrestrial virosphere.</title>
        <authorList>
            <person name="Holmfeldt K."/>
            <person name="Nilsson E."/>
            <person name="Simone D."/>
            <person name="Lopez-Fernandez M."/>
            <person name="Wu X."/>
            <person name="de Brujin I."/>
            <person name="Lundin D."/>
            <person name="Andersson A."/>
            <person name="Bertilsson S."/>
            <person name="Dopson M."/>
        </authorList>
    </citation>
    <scope>NUCLEOTIDE SEQUENCE</scope>
    <source>
        <strain evidence="1">MM171A02421</strain>
    </source>
</reference>
<dbReference type="AlphaFoldDB" id="A0A6M3X4U6"/>